<dbReference type="InterPro" id="IPR021832">
    <property type="entry name" value="ANKRD13"/>
</dbReference>
<feature type="compositionally biased region" description="Basic residues" evidence="4">
    <location>
        <begin position="351"/>
        <end position="365"/>
    </location>
</feature>
<evidence type="ECO:0000256" key="1">
    <source>
        <dbReference type="ARBA" id="ARBA00004308"/>
    </source>
</evidence>
<dbReference type="Pfam" id="PF11904">
    <property type="entry name" value="ANKRD13_C"/>
    <property type="match status" value="1"/>
</dbReference>
<dbReference type="OrthoDB" id="1585644at2759"/>
<name>A0A443P663_9MAGN</name>
<evidence type="ECO:0000256" key="2">
    <source>
        <dbReference type="ARBA" id="ARBA00022737"/>
    </source>
</evidence>
<comment type="subcellular location">
    <subcellularLocation>
        <location evidence="1">Endomembrane system</location>
    </subcellularLocation>
</comment>
<keyword evidence="3" id="KW-0472">Membrane</keyword>
<comment type="caution">
    <text evidence="6">The sequence shown here is derived from an EMBL/GenBank/DDBJ whole genome shotgun (WGS) entry which is preliminary data.</text>
</comment>
<feature type="domain" description="Ankyrin repeat" evidence="5">
    <location>
        <begin position="12"/>
        <end position="341"/>
    </location>
</feature>
<feature type="region of interest" description="Disordered" evidence="4">
    <location>
        <begin position="317"/>
        <end position="338"/>
    </location>
</feature>
<evidence type="ECO:0000256" key="4">
    <source>
        <dbReference type="SAM" id="MobiDB-lite"/>
    </source>
</evidence>
<reference evidence="6 7" key="1">
    <citation type="journal article" date="2019" name="Nat. Plants">
        <title>Stout camphor tree genome fills gaps in understanding of flowering plant genome evolution.</title>
        <authorList>
            <person name="Chaw S.M."/>
            <person name="Liu Y.C."/>
            <person name="Wu Y.W."/>
            <person name="Wang H.Y."/>
            <person name="Lin C.I."/>
            <person name="Wu C.S."/>
            <person name="Ke H.M."/>
            <person name="Chang L.Y."/>
            <person name="Hsu C.Y."/>
            <person name="Yang H.T."/>
            <person name="Sudianto E."/>
            <person name="Hsu M.H."/>
            <person name="Wu K.P."/>
            <person name="Wang L.N."/>
            <person name="Leebens-Mack J.H."/>
            <person name="Tsai I.J."/>
        </authorList>
    </citation>
    <scope>NUCLEOTIDE SEQUENCE [LARGE SCALE GENOMIC DNA]</scope>
    <source>
        <strain evidence="7">cv. Chaw 1501</strain>
        <tissue evidence="6">Young leaves</tissue>
    </source>
</reference>
<protein>
    <submittedName>
        <fullName evidence="6">Ankyrin repeat domain-containing protein 13C-B-like protein</fullName>
    </submittedName>
</protein>
<evidence type="ECO:0000313" key="7">
    <source>
        <dbReference type="Proteomes" id="UP000283530"/>
    </source>
</evidence>
<keyword evidence="2" id="KW-0677">Repeat</keyword>
<dbReference type="Proteomes" id="UP000283530">
    <property type="component" value="Unassembled WGS sequence"/>
</dbReference>
<evidence type="ECO:0000259" key="5">
    <source>
        <dbReference type="Pfam" id="PF11904"/>
    </source>
</evidence>
<proteinExistence type="predicted"/>
<dbReference type="STRING" id="337451.A0A443P663"/>
<dbReference type="EMBL" id="QPKB01000006">
    <property type="protein sequence ID" value="RWR86272.1"/>
    <property type="molecule type" value="Genomic_DNA"/>
</dbReference>
<dbReference type="GO" id="GO:0005737">
    <property type="term" value="C:cytoplasm"/>
    <property type="evidence" value="ECO:0007669"/>
    <property type="project" value="TreeGrafter"/>
</dbReference>
<dbReference type="AlphaFoldDB" id="A0A443P663"/>
<dbReference type="PANTHER" id="PTHR12447:SF35">
    <property type="entry name" value="ANKYRIN REPEAT FAMILY PROTEIN"/>
    <property type="match status" value="1"/>
</dbReference>
<evidence type="ECO:0000313" key="6">
    <source>
        <dbReference type="EMBL" id="RWR86272.1"/>
    </source>
</evidence>
<sequence>MMFIVIEVHGRLSHKSRRVRGAMKDDEFFSSCDENDTEREDYEDLLTEDKRKQLEVALKLDSLEMTADGLSDGFIEHRHSCYEQRDISIEDICTYNNGEAKQEKKLWFGSWGKRDPKCEVQKKISPPRSSLCVDEKVCDLLGDSPSGLVGKGGRRSTIMGECNCIGRDRDLKRVVVGSEGGHLYKDNGHDNEYDNEYKKGLRPILWLSSDFPLQTEELLPMLDILANKVKAIRRLRELLTTKLPSGTFPVKVAIPVVPTIRVLVTFTKFEELQPLDEFCTPPSSPFYSSSMGLEGTVTQPTTRSWLQWIKTPYRQRASTTSGPCSPVEDIQDPFVMPPDYTRITHEEKRMRNNRRKSKKARVQNR</sequence>
<feature type="region of interest" description="Disordered" evidence="4">
    <location>
        <begin position="346"/>
        <end position="365"/>
    </location>
</feature>
<accession>A0A443P663</accession>
<gene>
    <name evidence="6" type="ORF">CKAN_01516200</name>
</gene>
<evidence type="ECO:0000256" key="3">
    <source>
        <dbReference type="ARBA" id="ARBA00023136"/>
    </source>
</evidence>
<keyword evidence="7" id="KW-1185">Reference proteome</keyword>
<organism evidence="6 7">
    <name type="scientific">Cinnamomum micranthum f. kanehirae</name>
    <dbReference type="NCBI Taxonomy" id="337451"/>
    <lineage>
        <taxon>Eukaryota</taxon>
        <taxon>Viridiplantae</taxon>
        <taxon>Streptophyta</taxon>
        <taxon>Embryophyta</taxon>
        <taxon>Tracheophyta</taxon>
        <taxon>Spermatophyta</taxon>
        <taxon>Magnoliopsida</taxon>
        <taxon>Magnoliidae</taxon>
        <taxon>Laurales</taxon>
        <taxon>Lauraceae</taxon>
        <taxon>Cinnamomum</taxon>
    </lineage>
</organism>
<dbReference type="InterPro" id="IPR055285">
    <property type="entry name" value="ANKRD13_C"/>
</dbReference>
<dbReference type="GO" id="GO:0012505">
    <property type="term" value="C:endomembrane system"/>
    <property type="evidence" value="ECO:0007669"/>
    <property type="project" value="UniProtKB-SubCell"/>
</dbReference>
<dbReference type="PANTHER" id="PTHR12447">
    <property type="entry name" value="ANKYRIN REPEAT DOMAIN-CONTAINING PROTEIN 13"/>
    <property type="match status" value="1"/>
</dbReference>